<keyword evidence="5" id="KW-0032">Aminotransferase</keyword>
<comment type="similarity">
    <text evidence="2">Belongs to the class-V pyridoxal-phosphate-dependent aminotransferase family.</text>
</comment>
<gene>
    <name evidence="5" type="ORF">ACFPOC_18425</name>
</gene>
<evidence type="ECO:0000256" key="1">
    <source>
        <dbReference type="ARBA" id="ARBA00001933"/>
    </source>
</evidence>
<keyword evidence="5" id="KW-0808">Transferase</keyword>
<dbReference type="InterPro" id="IPR015424">
    <property type="entry name" value="PyrdxlP-dep_Trfase"/>
</dbReference>
<evidence type="ECO:0000259" key="4">
    <source>
        <dbReference type="Pfam" id="PF00266"/>
    </source>
</evidence>
<dbReference type="Gene3D" id="3.90.1150.10">
    <property type="entry name" value="Aspartate Aminotransferase, domain 1"/>
    <property type="match status" value="1"/>
</dbReference>
<feature type="domain" description="Aminotransferase class V" evidence="4">
    <location>
        <begin position="25"/>
        <end position="292"/>
    </location>
</feature>
<accession>A0ABW0SHG3</accession>
<keyword evidence="3" id="KW-0663">Pyridoxal phosphate</keyword>
<dbReference type="PIRSF" id="PIRSF000524">
    <property type="entry name" value="SPT"/>
    <property type="match status" value="1"/>
</dbReference>
<dbReference type="InterPro" id="IPR015422">
    <property type="entry name" value="PyrdxlP-dep_Trfase_small"/>
</dbReference>
<dbReference type="Pfam" id="PF00266">
    <property type="entry name" value="Aminotran_5"/>
    <property type="match status" value="1"/>
</dbReference>
<dbReference type="Proteomes" id="UP001596056">
    <property type="component" value="Unassembled WGS sequence"/>
</dbReference>
<dbReference type="InterPro" id="IPR000192">
    <property type="entry name" value="Aminotrans_V_dom"/>
</dbReference>
<proteinExistence type="inferred from homology"/>
<dbReference type="InterPro" id="IPR024169">
    <property type="entry name" value="SP_NH2Trfase/AEP_transaminase"/>
</dbReference>
<evidence type="ECO:0000256" key="2">
    <source>
        <dbReference type="ARBA" id="ARBA00009236"/>
    </source>
</evidence>
<name>A0ABW0SHG3_9RHOB</name>
<dbReference type="PANTHER" id="PTHR21152">
    <property type="entry name" value="AMINOTRANSFERASE CLASS V"/>
    <property type="match status" value="1"/>
</dbReference>
<protein>
    <submittedName>
        <fullName evidence="5">Aminotransferase class V-fold PLP-dependent enzyme</fullName>
    </submittedName>
</protein>
<dbReference type="InterPro" id="IPR015421">
    <property type="entry name" value="PyrdxlP-dep_Trfase_major"/>
</dbReference>
<comment type="cofactor">
    <cofactor evidence="1">
        <name>pyridoxal 5'-phosphate</name>
        <dbReference type="ChEBI" id="CHEBI:597326"/>
    </cofactor>
</comment>
<evidence type="ECO:0000256" key="3">
    <source>
        <dbReference type="ARBA" id="ARBA00022898"/>
    </source>
</evidence>
<comment type="caution">
    <text evidence="5">The sequence shown here is derived from an EMBL/GenBank/DDBJ whole genome shotgun (WGS) entry which is preliminary data.</text>
</comment>
<dbReference type="Gene3D" id="3.40.640.10">
    <property type="entry name" value="Type I PLP-dependent aspartate aminotransferase-like (Major domain)"/>
    <property type="match status" value="1"/>
</dbReference>
<reference evidence="6" key="1">
    <citation type="journal article" date="2019" name="Int. J. Syst. Evol. Microbiol.">
        <title>The Global Catalogue of Microorganisms (GCM) 10K type strain sequencing project: providing services to taxonomists for standard genome sequencing and annotation.</title>
        <authorList>
            <consortium name="The Broad Institute Genomics Platform"/>
            <consortium name="The Broad Institute Genome Sequencing Center for Infectious Disease"/>
            <person name="Wu L."/>
            <person name="Ma J."/>
        </authorList>
    </citation>
    <scope>NUCLEOTIDE SEQUENCE [LARGE SCALE GENOMIC DNA]</scope>
    <source>
        <strain evidence="6">KACC 11588</strain>
    </source>
</reference>
<sequence length="379" mass="40476">MDDALPRPTPVDPDGLMEFSVVFTDRSLNHMSQAFQGVMRDLSSTLREVYGADAVAVVPGGGTCAMEAVARQFGGNAHALILRNGWFSYRWTQIFEAGGFAGKTTVLKARPQGNAAPAPYAPAPIEDVVAAIREARPDAVFAPHVETSAGIILPDDYIRALAQATREVGALLVLDGVASGCVWVDMKATGVDVLISAPQKGWSSTPAAGLVMMSDRARARLDSTTSSSFALDLKTWTAIMAAYESGGHAYHATLPTDSLRQLRDAMAETRAFGWDRARAAQWELGRAVRACLADKGLRSVAAPGWEAPSVVVAYTDDPEIQSGRRFAAQGMQIAAGVPLQVDEPEGFRTFRVGLFGLDKLRDVAGTVARFRAVADRVLP</sequence>
<dbReference type="GO" id="GO:0008483">
    <property type="term" value="F:transaminase activity"/>
    <property type="evidence" value="ECO:0007669"/>
    <property type="project" value="UniProtKB-KW"/>
</dbReference>
<evidence type="ECO:0000313" key="5">
    <source>
        <dbReference type="EMBL" id="MFC5568379.1"/>
    </source>
</evidence>
<dbReference type="EMBL" id="JBHSNA010000041">
    <property type="protein sequence ID" value="MFC5568379.1"/>
    <property type="molecule type" value="Genomic_DNA"/>
</dbReference>
<dbReference type="PANTHER" id="PTHR21152:SF40">
    <property type="entry name" value="ALANINE--GLYOXYLATE AMINOTRANSFERASE"/>
    <property type="match status" value="1"/>
</dbReference>
<organism evidence="5 6">
    <name type="scientific">Rubellimicrobium aerolatum</name>
    <dbReference type="NCBI Taxonomy" id="490979"/>
    <lineage>
        <taxon>Bacteria</taxon>
        <taxon>Pseudomonadati</taxon>
        <taxon>Pseudomonadota</taxon>
        <taxon>Alphaproteobacteria</taxon>
        <taxon>Rhodobacterales</taxon>
        <taxon>Roseobacteraceae</taxon>
        <taxon>Rubellimicrobium</taxon>
    </lineage>
</organism>
<evidence type="ECO:0000313" key="6">
    <source>
        <dbReference type="Proteomes" id="UP001596056"/>
    </source>
</evidence>
<dbReference type="SUPFAM" id="SSF53383">
    <property type="entry name" value="PLP-dependent transferases"/>
    <property type="match status" value="1"/>
</dbReference>
<keyword evidence="6" id="KW-1185">Reference proteome</keyword>
<dbReference type="RefSeq" id="WP_209843557.1">
    <property type="nucleotide sequence ID" value="NZ_JAGGJP010000038.1"/>
</dbReference>